<dbReference type="RefSeq" id="WP_181470818.1">
    <property type="nucleotide sequence ID" value="NZ_JACEFG010000001.1"/>
</dbReference>
<evidence type="ECO:0000313" key="2">
    <source>
        <dbReference type="Proteomes" id="UP000571017"/>
    </source>
</evidence>
<sequence>MNTIIYFVRHAHSTYTEKERSRPLSEHGKRDAEKVKDLLANKNIHHVLSSPYLRSIQTVEPLANEIGKEVHVIEDFKERKLIEGSAKNFSEAIERVWSDEAFSWPGGESNQVARQRGANALNDVLKKHEGERVVIGTHGNIMTLTMGALDSRFDYEFWKQLRMPEVIALTFDQSTLLTVDRIVDEEAQSTFT</sequence>
<dbReference type="AlphaFoldDB" id="A0A838CNP6"/>
<accession>A0A838CNP6</accession>
<comment type="caution">
    <text evidence="1">The sequence shown here is derived from an EMBL/GenBank/DDBJ whole genome shotgun (WGS) entry which is preliminary data.</text>
</comment>
<protein>
    <submittedName>
        <fullName evidence="1">Histidine phosphatase family protein</fullName>
    </submittedName>
</protein>
<dbReference type="PANTHER" id="PTHR48100">
    <property type="entry name" value="BROAD-SPECIFICITY PHOSPHATASE YOR283W-RELATED"/>
    <property type="match status" value="1"/>
</dbReference>
<organism evidence="1 2">
    <name type="scientific">Halobacillus locisalis</name>
    <dbReference type="NCBI Taxonomy" id="220753"/>
    <lineage>
        <taxon>Bacteria</taxon>
        <taxon>Bacillati</taxon>
        <taxon>Bacillota</taxon>
        <taxon>Bacilli</taxon>
        <taxon>Bacillales</taxon>
        <taxon>Bacillaceae</taxon>
        <taxon>Halobacillus</taxon>
    </lineage>
</organism>
<dbReference type="InterPro" id="IPR029033">
    <property type="entry name" value="His_PPase_superfam"/>
</dbReference>
<reference evidence="1 2" key="1">
    <citation type="journal article" date="2004" name="Extremophiles">
        <title>Halobacillus locisalis sp. nov., a halophilic bacterium isolated from a marine solar saltern of the Yellow Sea in Korea.</title>
        <authorList>
            <person name="Yoon J.H."/>
            <person name="Kang K.H."/>
            <person name="Oh T.K."/>
            <person name="Park Y.H."/>
        </authorList>
    </citation>
    <scope>NUCLEOTIDE SEQUENCE [LARGE SCALE GENOMIC DNA]</scope>
    <source>
        <strain evidence="1 2">KCTC 3788</strain>
    </source>
</reference>
<dbReference type="InterPro" id="IPR050275">
    <property type="entry name" value="PGM_Phosphatase"/>
</dbReference>
<gene>
    <name evidence="1" type="ORF">H0266_02610</name>
</gene>
<evidence type="ECO:0000313" key="1">
    <source>
        <dbReference type="EMBL" id="MBA2173782.1"/>
    </source>
</evidence>
<dbReference type="SMART" id="SM00855">
    <property type="entry name" value="PGAM"/>
    <property type="match status" value="1"/>
</dbReference>
<dbReference type="SUPFAM" id="SSF53254">
    <property type="entry name" value="Phosphoglycerate mutase-like"/>
    <property type="match status" value="1"/>
</dbReference>
<name>A0A838CNP6_9BACI</name>
<dbReference type="CDD" id="cd07067">
    <property type="entry name" value="HP_PGM_like"/>
    <property type="match status" value="1"/>
</dbReference>
<dbReference type="GO" id="GO:0005737">
    <property type="term" value="C:cytoplasm"/>
    <property type="evidence" value="ECO:0007669"/>
    <property type="project" value="TreeGrafter"/>
</dbReference>
<proteinExistence type="predicted"/>
<dbReference type="GO" id="GO:0016791">
    <property type="term" value="F:phosphatase activity"/>
    <property type="evidence" value="ECO:0007669"/>
    <property type="project" value="TreeGrafter"/>
</dbReference>
<keyword evidence="2" id="KW-1185">Reference proteome</keyword>
<dbReference type="Proteomes" id="UP000571017">
    <property type="component" value="Unassembled WGS sequence"/>
</dbReference>
<dbReference type="Pfam" id="PF00300">
    <property type="entry name" value="His_Phos_1"/>
    <property type="match status" value="1"/>
</dbReference>
<dbReference type="PANTHER" id="PTHR48100:SF59">
    <property type="entry name" value="ADENOSYLCOBALAMIN_ALPHA-RIBAZOLE PHOSPHATASE"/>
    <property type="match status" value="1"/>
</dbReference>
<dbReference type="InterPro" id="IPR013078">
    <property type="entry name" value="His_Pase_superF_clade-1"/>
</dbReference>
<dbReference type="Gene3D" id="3.40.50.1240">
    <property type="entry name" value="Phosphoglycerate mutase-like"/>
    <property type="match status" value="1"/>
</dbReference>
<dbReference type="EMBL" id="JACEFG010000001">
    <property type="protein sequence ID" value="MBA2173782.1"/>
    <property type="molecule type" value="Genomic_DNA"/>
</dbReference>